<dbReference type="CDD" id="cd00861">
    <property type="entry name" value="ProRS_anticodon_short"/>
    <property type="match status" value="1"/>
</dbReference>
<sequence>MDYHKGYYKIIINFIMRQSEFFYKTLKQAPKGVENISHNLLLRAGFISQLASGIYNFLPLGYKVHKKIEQLIREEMDAIGGQEVFLAALQPKELWQKTGRWENMDPPLFKIKDRHKKEFALGSTHEEVMTDLVKSRIQSYKDLPLALYQIQNKFRNEMRFTGGLLRTREFVMKDLYSFHSDKEDLKKFFNKVLIAYDRIFRRCGLKAVKSEASGGVFTKEKTYEFQVLSEIGEDRIFFCSKCQWAVNLEVKGKKEGEKCPKCGKEKLAKRNSIEVGHCFKLGTRYSQALGLYFRDRKGAQRPVEMGCYGIGLGRLMATVIESNHDEKGIIWPKEISPFKVHLIQIENSAKVKKAAEKTYNDLRKKEIEVLYDDREDKTAGEKFAEADLIGIPIRIVISEKTLKKNSLEVKKRDEEKTCLIKFSHIFQII</sequence>
<reference evidence="15" key="1">
    <citation type="submission" date="2017-09" db="EMBL/GenBank/DDBJ databases">
        <title>Depth-based differentiation of microbial function through sediment-hosted aquifers and enrichment of novel symbionts in the deep terrestrial subsurface.</title>
        <authorList>
            <person name="Probst A.J."/>
            <person name="Ladd B."/>
            <person name="Jarett J.K."/>
            <person name="Geller-Mcgrath D.E."/>
            <person name="Sieber C.M.K."/>
            <person name="Emerson J.B."/>
            <person name="Anantharaman K."/>
            <person name="Thomas B.C."/>
            <person name="Malmstrom R."/>
            <person name="Stieglmeier M."/>
            <person name="Klingl A."/>
            <person name="Woyke T."/>
            <person name="Ryan C.M."/>
            <person name="Banfield J.F."/>
        </authorList>
    </citation>
    <scope>NUCLEOTIDE SEQUENCE [LARGE SCALE GENOMIC DNA]</scope>
</reference>
<comment type="caution">
    <text evidence="14">The sequence shown here is derived from an EMBL/GenBank/DDBJ whole genome shotgun (WGS) entry which is preliminary data.</text>
</comment>
<dbReference type="NCBIfam" id="TIGR00409">
    <property type="entry name" value="proS_fam_II"/>
    <property type="match status" value="1"/>
</dbReference>
<dbReference type="InterPro" id="IPR045864">
    <property type="entry name" value="aa-tRNA-synth_II/BPL/LPL"/>
</dbReference>
<dbReference type="InterPro" id="IPR036621">
    <property type="entry name" value="Anticodon-bd_dom_sf"/>
</dbReference>
<dbReference type="InterPro" id="IPR004500">
    <property type="entry name" value="Pro-tRNA-synth_IIa_bac-type"/>
</dbReference>
<dbReference type="InterPro" id="IPR050062">
    <property type="entry name" value="Pro-tRNA_synthetase"/>
</dbReference>
<dbReference type="InterPro" id="IPR006195">
    <property type="entry name" value="aa-tRNA-synth_II"/>
</dbReference>
<keyword evidence="5" id="KW-0963">Cytoplasm</keyword>
<dbReference type="Pfam" id="PF03129">
    <property type="entry name" value="HGTP_anticodon"/>
    <property type="match status" value="1"/>
</dbReference>
<dbReference type="EC" id="6.1.1.15" evidence="3 12"/>
<dbReference type="SUPFAM" id="SSF52954">
    <property type="entry name" value="Class II aaRS ABD-related"/>
    <property type="match status" value="1"/>
</dbReference>
<dbReference type="PRINTS" id="PR01046">
    <property type="entry name" value="TRNASYNTHPRO"/>
</dbReference>
<evidence type="ECO:0000256" key="9">
    <source>
        <dbReference type="ARBA" id="ARBA00022917"/>
    </source>
</evidence>
<name>A0A2M6NRW8_9BACT</name>
<comment type="catalytic activity">
    <reaction evidence="11">
        <text>tRNA(Pro) + L-proline + ATP = L-prolyl-tRNA(Pro) + AMP + diphosphate</text>
        <dbReference type="Rhea" id="RHEA:14305"/>
        <dbReference type="Rhea" id="RHEA-COMP:9700"/>
        <dbReference type="Rhea" id="RHEA-COMP:9702"/>
        <dbReference type="ChEBI" id="CHEBI:30616"/>
        <dbReference type="ChEBI" id="CHEBI:33019"/>
        <dbReference type="ChEBI" id="CHEBI:60039"/>
        <dbReference type="ChEBI" id="CHEBI:78442"/>
        <dbReference type="ChEBI" id="CHEBI:78532"/>
        <dbReference type="ChEBI" id="CHEBI:456215"/>
        <dbReference type="EC" id="6.1.1.15"/>
    </reaction>
</comment>
<feature type="domain" description="Aminoacyl-transfer RNA synthetases class-II family profile" evidence="13">
    <location>
        <begin position="53"/>
        <end position="332"/>
    </location>
</feature>
<evidence type="ECO:0000256" key="10">
    <source>
        <dbReference type="ARBA" id="ARBA00023146"/>
    </source>
</evidence>
<dbReference type="InterPro" id="IPR002314">
    <property type="entry name" value="aa-tRNA-synt_IIb"/>
</dbReference>
<dbReference type="InterPro" id="IPR044140">
    <property type="entry name" value="ProRS_anticodon_short"/>
</dbReference>
<dbReference type="PROSITE" id="PS50862">
    <property type="entry name" value="AA_TRNA_LIGASE_II"/>
    <property type="match status" value="1"/>
</dbReference>
<dbReference type="Proteomes" id="UP000228756">
    <property type="component" value="Unassembled WGS sequence"/>
</dbReference>
<dbReference type="AlphaFoldDB" id="A0A2M6NRW8"/>
<evidence type="ECO:0000256" key="12">
    <source>
        <dbReference type="NCBIfam" id="TIGR00409"/>
    </source>
</evidence>
<dbReference type="CDD" id="cd00779">
    <property type="entry name" value="ProRS_core_prok"/>
    <property type="match status" value="1"/>
</dbReference>
<evidence type="ECO:0000256" key="7">
    <source>
        <dbReference type="ARBA" id="ARBA00022741"/>
    </source>
</evidence>
<dbReference type="InterPro" id="IPR033730">
    <property type="entry name" value="ProRS_core_prok"/>
</dbReference>
<evidence type="ECO:0000256" key="4">
    <source>
        <dbReference type="ARBA" id="ARBA00019110"/>
    </source>
</evidence>
<dbReference type="EMBL" id="PFCJ01000019">
    <property type="protein sequence ID" value="PIR72283.1"/>
    <property type="molecule type" value="Genomic_DNA"/>
</dbReference>
<dbReference type="SUPFAM" id="SSF55681">
    <property type="entry name" value="Class II aaRS and biotin synthetases"/>
    <property type="match status" value="1"/>
</dbReference>
<dbReference type="InterPro" id="IPR004154">
    <property type="entry name" value="Anticodon-bd"/>
</dbReference>
<dbReference type="Gene3D" id="3.30.930.10">
    <property type="entry name" value="Bira Bifunctional Protein, Domain 2"/>
    <property type="match status" value="1"/>
</dbReference>
<accession>A0A2M6NRW8</accession>
<dbReference type="PANTHER" id="PTHR42753">
    <property type="entry name" value="MITOCHONDRIAL RIBOSOME PROTEIN L39/PROLYL-TRNA LIGASE FAMILY MEMBER"/>
    <property type="match status" value="1"/>
</dbReference>
<evidence type="ECO:0000259" key="13">
    <source>
        <dbReference type="PROSITE" id="PS50862"/>
    </source>
</evidence>
<evidence type="ECO:0000256" key="11">
    <source>
        <dbReference type="ARBA" id="ARBA00047671"/>
    </source>
</evidence>
<dbReference type="InterPro" id="IPR002316">
    <property type="entry name" value="Pro-tRNA-ligase_IIa"/>
</dbReference>
<keyword evidence="9" id="KW-0648">Protein biosynthesis</keyword>
<evidence type="ECO:0000256" key="1">
    <source>
        <dbReference type="ARBA" id="ARBA00004496"/>
    </source>
</evidence>
<keyword evidence="6 14" id="KW-0436">Ligase</keyword>
<evidence type="ECO:0000256" key="5">
    <source>
        <dbReference type="ARBA" id="ARBA00022490"/>
    </source>
</evidence>
<keyword evidence="7" id="KW-0547">Nucleotide-binding</keyword>
<dbReference type="GO" id="GO:0004827">
    <property type="term" value="F:proline-tRNA ligase activity"/>
    <property type="evidence" value="ECO:0007669"/>
    <property type="project" value="UniProtKB-UniRule"/>
</dbReference>
<protein>
    <recommendedName>
        <fullName evidence="4 12">Proline--tRNA ligase</fullName>
        <ecNumber evidence="3 12">6.1.1.15</ecNumber>
    </recommendedName>
</protein>
<dbReference type="Pfam" id="PF00587">
    <property type="entry name" value="tRNA-synt_2b"/>
    <property type="match status" value="1"/>
</dbReference>
<dbReference type="GO" id="GO:0006433">
    <property type="term" value="P:prolyl-tRNA aminoacylation"/>
    <property type="evidence" value="ECO:0007669"/>
    <property type="project" value="UniProtKB-UniRule"/>
</dbReference>
<evidence type="ECO:0000256" key="8">
    <source>
        <dbReference type="ARBA" id="ARBA00022840"/>
    </source>
</evidence>
<dbReference type="GO" id="GO:0005524">
    <property type="term" value="F:ATP binding"/>
    <property type="evidence" value="ECO:0007669"/>
    <property type="project" value="UniProtKB-KW"/>
</dbReference>
<organism evidence="14 15">
    <name type="scientific">Candidatus Nealsonbacteria bacterium CG10_big_fil_rev_8_21_14_0_10_36_24</name>
    <dbReference type="NCBI Taxonomy" id="1974710"/>
    <lineage>
        <taxon>Bacteria</taxon>
        <taxon>Candidatus Nealsoniibacteriota</taxon>
    </lineage>
</organism>
<dbReference type="PANTHER" id="PTHR42753:SF2">
    <property type="entry name" value="PROLINE--TRNA LIGASE"/>
    <property type="match status" value="1"/>
</dbReference>
<evidence type="ECO:0000256" key="6">
    <source>
        <dbReference type="ARBA" id="ARBA00022598"/>
    </source>
</evidence>
<dbReference type="GO" id="GO:0005829">
    <property type="term" value="C:cytosol"/>
    <property type="evidence" value="ECO:0007669"/>
    <property type="project" value="TreeGrafter"/>
</dbReference>
<evidence type="ECO:0000256" key="3">
    <source>
        <dbReference type="ARBA" id="ARBA00012831"/>
    </source>
</evidence>
<gene>
    <name evidence="14" type="primary">proS</name>
    <name evidence="14" type="ORF">COU42_02075</name>
</gene>
<comment type="subunit">
    <text evidence="2">Homodimer.</text>
</comment>
<evidence type="ECO:0000313" key="14">
    <source>
        <dbReference type="EMBL" id="PIR72283.1"/>
    </source>
</evidence>
<evidence type="ECO:0000313" key="15">
    <source>
        <dbReference type="Proteomes" id="UP000228756"/>
    </source>
</evidence>
<proteinExistence type="predicted"/>
<keyword evidence="10" id="KW-0030">Aminoacyl-tRNA synthetase</keyword>
<keyword evidence="8" id="KW-0067">ATP-binding</keyword>
<evidence type="ECO:0000256" key="2">
    <source>
        <dbReference type="ARBA" id="ARBA00011738"/>
    </source>
</evidence>
<dbReference type="Gene3D" id="3.40.50.800">
    <property type="entry name" value="Anticodon-binding domain"/>
    <property type="match status" value="1"/>
</dbReference>
<comment type="subcellular location">
    <subcellularLocation>
        <location evidence="1">Cytoplasm</location>
    </subcellularLocation>
</comment>